<dbReference type="EMBL" id="JAGMUV010000003">
    <property type="protein sequence ID" value="KAH7165586.1"/>
    <property type="molecule type" value="Genomic_DNA"/>
</dbReference>
<protein>
    <recommendedName>
        <fullName evidence="2">Cyanovirin-N domain-containing protein</fullName>
    </recommendedName>
</protein>
<feature type="chain" id="PRO_5040138279" description="Cyanovirin-N domain-containing protein" evidence="1">
    <location>
        <begin position="20"/>
        <end position="191"/>
    </location>
</feature>
<evidence type="ECO:0000256" key="1">
    <source>
        <dbReference type="SAM" id="SignalP"/>
    </source>
</evidence>
<dbReference type="OrthoDB" id="4986502at2759"/>
<evidence type="ECO:0000259" key="2">
    <source>
        <dbReference type="Pfam" id="PF08881"/>
    </source>
</evidence>
<evidence type="ECO:0000313" key="4">
    <source>
        <dbReference type="Proteomes" id="UP000738349"/>
    </source>
</evidence>
<gene>
    <name evidence="3" type="ORF">EDB81DRAFT_754330</name>
</gene>
<accession>A0A9P9FND0</accession>
<feature type="domain" description="Cyanovirin-N" evidence="2">
    <location>
        <begin position="51"/>
        <end position="136"/>
    </location>
</feature>
<dbReference type="Proteomes" id="UP000738349">
    <property type="component" value="Unassembled WGS sequence"/>
</dbReference>
<dbReference type="SUPFAM" id="SSF51322">
    <property type="entry name" value="Cyanovirin-N"/>
    <property type="match status" value="1"/>
</dbReference>
<reference evidence="3" key="1">
    <citation type="journal article" date="2021" name="Nat. Commun.">
        <title>Genetic determinants of endophytism in the Arabidopsis root mycobiome.</title>
        <authorList>
            <person name="Mesny F."/>
            <person name="Miyauchi S."/>
            <person name="Thiergart T."/>
            <person name="Pickel B."/>
            <person name="Atanasova L."/>
            <person name="Karlsson M."/>
            <person name="Huettel B."/>
            <person name="Barry K.W."/>
            <person name="Haridas S."/>
            <person name="Chen C."/>
            <person name="Bauer D."/>
            <person name="Andreopoulos W."/>
            <person name="Pangilinan J."/>
            <person name="LaButti K."/>
            <person name="Riley R."/>
            <person name="Lipzen A."/>
            <person name="Clum A."/>
            <person name="Drula E."/>
            <person name="Henrissat B."/>
            <person name="Kohler A."/>
            <person name="Grigoriev I.V."/>
            <person name="Martin F.M."/>
            <person name="Hacquard S."/>
        </authorList>
    </citation>
    <scope>NUCLEOTIDE SEQUENCE</scope>
    <source>
        <strain evidence="3">MPI-CAGE-AT-0147</strain>
    </source>
</reference>
<feature type="signal peptide" evidence="1">
    <location>
        <begin position="1"/>
        <end position="19"/>
    </location>
</feature>
<keyword evidence="1" id="KW-0732">Signal</keyword>
<keyword evidence="4" id="KW-1185">Reference proteome</keyword>
<comment type="caution">
    <text evidence="3">The sequence shown here is derived from an EMBL/GenBank/DDBJ whole genome shotgun (WGS) entry which is preliminary data.</text>
</comment>
<dbReference type="AlphaFoldDB" id="A0A9P9FND0"/>
<proteinExistence type="predicted"/>
<dbReference type="InterPro" id="IPR011058">
    <property type="entry name" value="Cyanovirin-N"/>
</dbReference>
<name>A0A9P9FND0_9HYPO</name>
<dbReference type="Gene3D" id="2.30.60.10">
    <property type="entry name" value="Cyanovirin-N"/>
    <property type="match status" value="1"/>
</dbReference>
<sequence>MQLFNIIVGFATTAASVTALGAIPFSELYPAALKGKVTGTPREYQPHEAAFDEQCKNVRIVGQGVDGQTRLQGVCKDRWQRDWLTELNLNRCLTIVGGKFAYYAWSDQTFDDTCYDCKLFHADSDDQLMFACACLDANCDLQPISAQLGGMSLFNYYLQAAEGRFLCGNERGTKELVTNRSIAKGWLRQPE</sequence>
<dbReference type="Pfam" id="PF08881">
    <property type="entry name" value="CVNH"/>
    <property type="match status" value="1"/>
</dbReference>
<organism evidence="3 4">
    <name type="scientific">Dactylonectria macrodidyma</name>
    <dbReference type="NCBI Taxonomy" id="307937"/>
    <lineage>
        <taxon>Eukaryota</taxon>
        <taxon>Fungi</taxon>
        <taxon>Dikarya</taxon>
        <taxon>Ascomycota</taxon>
        <taxon>Pezizomycotina</taxon>
        <taxon>Sordariomycetes</taxon>
        <taxon>Hypocreomycetidae</taxon>
        <taxon>Hypocreales</taxon>
        <taxon>Nectriaceae</taxon>
        <taxon>Dactylonectria</taxon>
    </lineage>
</organism>
<evidence type="ECO:0000313" key="3">
    <source>
        <dbReference type="EMBL" id="KAH7165586.1"/>
    </source>
</evidence>
<dbReference type="InterPro" id="IPR036673">
    <property type="entry name" value="Cyanovirin-N_sf"/>
</dbReference>